<evidence type="ECO:0000313" key="2">
    <source>
        <dbReference type="Proteomes" id="UP001055879"/>
    </source>
</evidence>
<protein>
    <submittedName>
        <fullName evidence="1">Uncharacterized protein</fullName>
    </submittedName>
</protein>
<dbReference type="Proteomes" id="UP001055879">
    <property type="component" value="Linkage Group LG01"/>
</dbReference>
<name>A0ACB9FJ04_ARCLA</name>
<accession>A0ACB9FJ04</accession>
<organism evidence="1 2">
    <name type="scientific">Arctium lappa</name>
    <name type="common">Greater burdock</name>
    <name type="synonym">Lappa major</name>
    <dbReference type="NCBI Taxonomy" id="4217"/>
    <lineage>
        <taxon>Eukaryota</taxon>
        <taxon>Viridiplantae</taxon>
        <taxon>Streptophyta</taxon>
        <taxon>Embryophyta</taxon>
        <taxon>Tracheophyta</taxon>
        <taxon>Spermatophyta</taxon>
        <taxon>Magnoliopsida</taxon>
        <taxon>eudicotyledons</taxon>
        <taxon>Gunneridae</taxon>
        <taxon>Pentapetalae</taxon>
        <taxon>asterids</taxon>
        <taxon>campanulids</taxon>
        <taxon>Asterales</taxon>
        <taxon>Asteraceae</taxon>
        <taxon>Carduoideae</taxon>
        <taxon>Cardueae</taxon>
        <taxon>Arctiinae</taxon>
        <taxon>Arctium</taxon>
    </lineage>
</organism>
<proteinExistence type="predicted"/>
<sequence>MSEMRCFWSSTLTHTLKQILAYQLKEFEKTQSIKVVGLCFSNSAQLDSCKSELRVKSCARVSETAQCCQKIRKFQASGTWLIATYGPSTSDTHPLVYLWSSVLVTDFTFACSGHPQRLCNLPLMCIFFPSFYTLTENFCISTGSGQPYRGSAQTASVHNLYQPLRIASRSNSSFVQQLCTDFDADSDQSSH</sequence>
<reference evidence="2" key="1">
    <citation type="journal article" date="2022" name="Mol. Ecol. Resour.">
        <title>The genomes of chicory, endive, great burdock and yacon provide insights into Asteraceae palaeo-polyploidization history and plant inulin production.</title>
        <authorList>
            <person name="Fan W."/>
            <person name="Wang S."/>
            <person name="Wang H."/>
            <person name="Wang A."/>
            <person name="Jiang F."/>
            <person name="Liu H."/>
            <person name="Zhao H."/>
            <person name="Xu D."/>
            <person name="Zhang Y."/>
        </authorList>
    </citation>
    <scope>NUCLEOTIDE SEQUENCE [LARGE SCALE GENOMIC DNA]</scope>
    <source>
        <strain evidence="2">cv. Niubang</strain>
    </source>
</reference>
<comment type="caution">
    <text evidence="1">The sequence shown here is derived from an EMBL/GenBank/DDBJ whole genome shotgun (WGS) entry which is preliminary data.</text>
</comment>
<dbReference type="EMBL" id="CM042047">
    <property type="protein sequence ID" value="KAI3771067.1"/>
    <property type="molecule type" value="Genomic_DNA"/>
</dbReference>
<reference evidence="1 2" key="2">
    <citation type="journal article" date="2022" name="Mol. Ecol. Resour.">
        <title>The genomes of chicory, endive, great burdock and yacon provide insights into Asteraceae paleo-polyploidization history and plant inulin production.</title>
        <authorList>
            <person name="Fan W."/>
            <person name="Wang S."/>
            <person name="Wang H."/>
            <person name="Wang A."/>
            <person name="Jiang F."/>
            <person name="Liu H."/>
            <person name="Zhao H."/>
            <person name="Xu D."/>
            <person name="Zhang Y."/>
        </authorList>
    </citation>
    <scope>NUCLEOTIDE SEQUENCE [LARGE SCALE GENOMIC DNA]</scope>
    <source>
        <strain evidence="2">cv. Niubang</strain>
    </source>
</reference>
<keyword evidence="2" id="KW-1185">Reference proteome</keyword>
<evidence type="ECO:0000313" key="1">
    <source>
        <dbReference type="EMBL" id="KAI3771067.1"/>
    </source>
</evidence>
<gene>
    <name evidence="1" type="ORF">L6452_02220</name>
</gene>